<dbReference type="GO" id="GO:0003676">
    <property type="term" value="F:nucleic acid binding"/>
    <property type="evidence" value="ECO:0007669"/>
    <property type="project" value="InterPro"/>
</dbReference>
<feature type="domain" description="TNase-like" evidence="6">
    <location>
        <begin position="29"/>
        <end position="158"/>
    </location>
</feature>
<accession>A0A4Y3PJW3</accession>
<dbReference type="SUPFAM" id="SSF50199">
    <property type="entry name" value="Staphylococcal nuclease"/>
    <property type="match status" value="1"/>
</dbReference>
<keyword evidence="3" id="KW-0378">Hydrolase</keyword>
<keyword evidence="2" id="KW-0255">Endonuclease</keyword>
<evidence type="ECO:0000256" key="4">
    <source>
        <dbReference type="SAM" id="MobiDB-lite"/>
    </source>
</evidence>
<dbReference type="RefSeq" id="WP_122965787.1">
    <property type="nucleotide sequence ID" value="NZ_BJMH01000004.1"/>
</dbReference>
<protein>
    <recommendedName>
        <fullName evidence="6">TNase-like domain-containing protein</fullName>
    </recommendedName>
</protein>
<feature type="chain" id="PRO_5039169030" description="TNase-like domain-containing protein" evidence="5">
    <location>
        <begin position="23"/>
        <end position="249"/>
    </location>
</feature>
<dbReference type="Gene3D" id="2.40.50.90">
    <property type="match status" value="1"/>
</dbReference>
<evidence type="ECO:0000256" key="3">
    <source>
        <dbReference type="ARBA" id="ARBA00022801"/>
    </source>
</evidence>
<feature type="compositionally biased region" description="Basic and acidic residues" evidence="4">
    <location>
        <begin position="166"/>
        <end position="186"/>
    </location>
</feature>
<dbReference type="InterPro" id="IPR002071">
    <property type="entry name" value="Thermonucl_AS"/>
</dbReference>
<keyword evidence="1" id="KW-0540">Nuclease</keyword>
<keyword evidence="5" id="KW-0732">Signal</keyword>
<gene>
    <name evidence="7" type="ORF">BPA01_11280</name>
</gene>
<dbReference type="PROSITE" id="PS51257">
    <property type="entry name" value="PROKAR_LIPOPROTEIN"/>
    <property type="match status" value="1"/>
</dbReference>
<evidence type="ECO:0000256" key="5">
    <source>
        <dbReference type="SAM" id="SignalP"/>
    </source>
</evidence>
<dbReference type="GO" id="GO:0016787">
    <property type="term" value="F:hydrolase activity"/>
    <property type="evidence" value="ECO:0007669"/>
    <property type="project" value="UniProtKB-KW"/>
</dbReference>
<dbReference type="InterPro" id="IPR035437">
    <property type="entry name" value="SNase_OB-fold_sf"/>
</dbReference>
<feature type="region of interest" description="Disordered" evidence="4">
    <location>
        <begin position="166"/>
        <end position="212"/>
    </location>
</feature>
<dbReference type="PANTHER" id="PTHR12302">
    <property type="entry name" value="EBNA2 BINDING PROTEIN P100"/>
    <property type="match status" value="1"/>
</dbReference>
<dbReference type="PROSITE" id="PS50830">
    <property type="entry name" value="TNASE_3"/>
    <property type="match status" value="1"/>
</dbReference>
<keyword evidence="8" id="KW-1185">Reference proteome</keyword>
<dbReference type="CDD" id="cd00175">
    <property type="entry name" value="SNc"/>
    <property type="match status" value="1"/>
</dbReference>
<feature type="signal peptide" evidence="5">
    <location>
        <begin position="1"/>
        <end position="22"/>
    </location>
</feature>
<organism evidence="7 8">
    <name type="scientific">Brevibacillus parabrevis</name>
    <dbReference type="NCBI Taxonomy" id="54914"/>
    <lineage>
        <taxon>Bacteria</taxon>
        <taxon>Bacillati</taxon>
        <taxon>Bacillota</taxon>
        <taxon>Bacilli</taxon>
        <taxon>Bacillales</taxon>
        <taxon>Paenibacillaceae</taxon>
        <taxon>Brevibacillus</taxon>
    </lineage>
</organism>
<dbReference type="InterPro" id="IPR016071">
    <property type="entry name" value="Staphylococal_nuclease_OB-fold"/>
</dbReference>
<dbReference type="Proteomes" id="UP000316882">
    <property type="component" value="Unassembled WGS sequence"/>
</dbReference>
<dbReference type="STRING" id="54914.AV540_23250"/>
<reference evidence="7 8" key="1">
    <citation type="submission" date="2019-06" db="EMBL/GenBank/DDBJ databases">
        <title>Whole genome shotgun sequence of Brevibacillus parabrevis NBRC 12334.</title>
        <authorList>
            <person name="Hosoyama A."/>
            <person name="Uohara A."/>
            <person name="Ohji S."/>
            <person name="Ichikawa N."/>
        </authorList>
    </citation>
    <scope>NUCLEOTIDE SEQUENCE [LARGE SCALE GENOMIC DNA]</scope>
    <source>
        <strain evidence="7 8">NBRC 12334</strain>
    </source>
</reference>
<dbReference type="AlphaFoldDB" id="A0A4Y3PJW3"/>
<evidence type="ECO:0000259" key="6">
    <source>
        <dbReference type="PROSITE" id="PS50830"/>
    </source>
</evidence>
<dbReference type="GO" id="GO:0004519">
    <property type="term" value="F:endonuclease activity"/>
    <property type="evidence" value="ECO:0007669"/>
    <property type="project" value="UniProtKB-KW"/>
</dbReference>
<dbReference type="PROSITE" id="PS01284">
    <property type="entry name" value="TNASE_2"/>
    <property type="match status" value="1"/>
</dbReference>
<proteinExistence type="predicted"/>
<name>A0A4Y3PJW3_BREPA</name>
<dbReference type="Pfam" id="PF00565">
    <property type="entry name" value="SNase"/>
    <property type="match status" value="1"/>
</dbReference>
<dbReference type="SMART" id="SM00318">
    <property type="entry name" value="SNc"/>
    <property type="match status" value="1"/>
</dbReference>
<comment type="caution">
    <text evidence="7">The sequence shown here is derived from an EMBL/GenBank/DDBJ whole genome shotgun (WGS) entry which is preliminary data.</text>
</comment>
<evidence type="ECO:0000256" key="1">
    <source>
        <dbReference type="ARBA" id="ARBA00022722"/>
    </source>
</evidence>
<sequence length="249" mass="27327">MKRKLVMYLFAVALLLAACSTAEGPKANGEMTAIVKRVVDGDTFELASGEKVRMIGVDTPETVKPNHPVEPYGKEASNYTKELLTGKKVTLKFDVEPYDKYQRLLAYVYMEDGTFVNEKLVREGYARIMTIPPNVAQADLFLTAEREAREGNRGLWGLDVGEQGADAKDADKKAAGKKDKAKDESKAQPSKSADSDTPPEGKAIKGNINAKGEKIYHVPGSASYEQTKAEMWFATEEEAQAAGFRAPKR</sequence>
<evidence type="ECO:0000313" key="7">
    <source>
        <dbReference type="EMBL" id="GEB31548.1"/>
    </source>
</evidence>
<evidence type="ECO:0000313" key="8">
    <source>
        <dbReference type="Proteomes" id="UP000316882"/>
    </source>
</evidence>
<dbReference type="EMBL" id="BJMH01000004">
    <property type="protein sequence ID" value="GEB31548.1"/>
    <property type="molecule type" value="Genomic_DNA"/>
</dbReference>
<dbReference type="PANTHER" id="PTHR12302:SF3">
    <property type="entry name" value="SERINE_THREONINE-PROTEIN KINASE 31"/>
    <property type="match status" value="1"/>
</dbReference>
<evidence type="ECO:0000256" key="2">
    <source>
        <dbReference type="ARBA" id="ARBA00022759"/>
    </source>
</evidence>